<proteinExistence type="predicted"/>
<evidence type="ECO:0000256" key="2">
    <source>
        <dbReference type="SAM" id="SignalP"/>
    </source>
</evidence>
<protein>
    <submittedName>
        <fullName evidence="3">Uncharacterized protein</fullName>
    </submittedName>
</protein>
<dbReference type="AlphaFoldDB" id="A0A813HXT4"/>
<sequence>MVAALGPSMKAFLLLCWAAAQAAPQAASQQLELQVATDGSFTIDLHGQRWLTGGEVRVAGLSSATGGGLVLASRTQSSGLDQFGKFQAQTLQWAAASASLASEGAEKKKKTLMRTTFRTYPEDPGLLVFEQYFPNEIKLEAARPWGCPAVECDADRSCDPGRPASLFPSFRSDTDADKDCFSYHGKFPALEKCTLSTYNVSHQGGAPLIVYTPGDVAGAGLAPMTVFSPLTQPKAQHMFSGDGLIGAGVKSTVKVIPAGWRQLFMLSAGAGINDGMMAWGDRVLRFTRKPRTNLYRDKVHSTIGFWTDNGGYYHYSTGLANESYEEALPKVKAYHDSIGVPFGHWQFDSWFYPKDAPVSKFGGGGSVVNWTADPAVFPHGMAHIQSKIGLPMVMHNRQWSPVSDYVKNEAFKWFKSEQAAIPEDPEAFFTWFFQQQPGWGLAMYEQDFMCKAYDVVEALQTNISLADSWLQGMAVGASKSGLTVQYCMPYAYEVLASAFFPEVTNIRATEDYGIVMDKQWAIGATAMFYWAIGILPFKDGFYSSSVAQVGGQAVGPELRPERATLMAALSAAIVGPMDGLNLLNASRVMSTCRSDGVLLKPDRPLAPLGSCFARGVDPAACFSYFTYSKLSGLGHVFYIFMDSPGAVHLAELGALGQVSVPHIAYNWYTSKLTKLQTPYDAVVVEPGYEGHGYLVVSPIHCGWALLGEPKKLVSASRIRFTAVRLVPDSSAAGCRLEADVEAGGVTSSAALGKQQQQEKQQQPQPQKQQQQKQQQQQQQPQQQLGEVLEICAADASSEPPRLHCKSVTFTSTSVATVQFGHEKRLTFV</sequence>
<feature type="region of interest" description="Disordered" evidence="1">
    <location>
        <begin position="748"/>
        <end position="779"/>
    </location>
</feature>
<dbReference type="PANTHER" id="PTHR24330:SF19">
    <property type="entry name" value="MEDIATOR OF RNA POLYMERASE II TRANSCRIPTION SUBUNIT 29"/>
    <property type="match status" value="1"/>
</dbReference>
<dbReference type="PANTHER" id="PTHR24330">
    <property type="entry name" value="HOMEOBOX PROTEIN BARH-LIKE"/>
    <property type="match status" value="1"/>
</dbReference>
<name>A0A813HXT4_POLGL</name>
<feature type="compositionally biased region" description="Low complexity" evidence="1">
    <location>
        <begin position="753"/>
        <end position="779"/>
    </location>
</feature>
<feature type="signal peptide" evidence="2">
    <location>
        <begin position="1"/>
        <end position="22"/>
    </location>
</feature>
<dbReference type="OMA" id="HNRWFAK"/>
<dbReference type="OrthoDB" id="41905at2759"/>
<organism evidence="3 4">
    <name type="scientific">Polarella glacialis</name>
    <name type="common">Dinoflagellate</name>
    <dbReference type="NCBI Taxonomy" id="89957"/>
    <lineage>
        <taxon>Eukaryota</taxon>
        <taxon>Sar</taxon>
        <taxon>Alveolata</taxon>
        <taxon>Dinophyceae</taxon>
        <taxon>Suessiales</taxon>
        <taxon>Suessiaceae</taxon>
        <taxon>Polarella</taxon>
    </lineage>
</organism>
<keyword evidence="2" id="KW-0732">Signal</keyword>
<evidence type="ECO:0000313" key="4">
    <source>
        <dbReference type="Proteomes" id="UP000654075"/>
    </source>
</evidence>
<dbReference type="Proteomes" id="UP000654075">
    <property type="component" value="Unassembled WGS sequence"/>
</dbReference>
<keyword evidence="4" id="KW-1185">Reference proteome</keyword>
<evidence type="ECO:0000313" key="3">
    <source>
        <dbReference type="EMBL" id="CAE8643087.1"/>
    </source>
</evidence>
<accession>A0A813HXT4</accession>
<evidence type="ECO:0000256" key="1">
    <source>
        <dbReference type="SAM" id="MobiDB-lite"/>
    </source>
</evidence>
<dbReference type="EMBL" id="CAJNNV010033263">
    <property type="protein sequence ID" value="CAE8643087.1"/>
    <property type="molecule type" value="Genomic_DNA"/>
</dbReference>
<dbReference type="InterPro" id="IPR052145">
    <property type="entry name" value="Mediator/Homeobox_domain"/>
</dbReference>
<comment type="caution">
    <text evidence="3">The sequence shown here is derived from an EMBL/GenBank/DDBJ whole genome shotgun (WGS) entry which is preliminary data.</text>
</comment>
<reference evidence="3" key="1">
    <citation type="submission" date="2021-02" db="EMBL/GenBank/DDBJ databases">
        <authorList>
            <person name="Dougan E. K."/>
            <person name="Rhodes N."/>
            <person name="Thang M."/>
            <person name="Chan C."/>
        </authorList>
    </citation>
    <scope>NUCLEOTIDE SEQUENCE</scope>
</reference>
<feature type="chain" id="PRO_5032644197" evidence="2">
    <location>
        <begin position="23"/>
        <end position="828"/>
    </location>
</feature>
<gene>
    <name evidence="3" type="ORF">PGLA1383_LOCUS57464</name>
</gene>